<dbReference type="InterPro" id="IPR051448">
    <property type="entry name" value="CdaR-like_regulators"/>
</dbReference>
<proteinExistence type="inferred from homology"/>
<dbReference type="Gene3D" id="1.10.10.2840">
    <property type="entry name" value="PucR C-terminal helix-turn-helix domain"/>
    <property type="match status" value="1"/>
</dbReference>
<comment type="similarity">
    <text evidence="1">Belongs to the CdaR family.</text>
</comment>
<name>A0ABX0BJW1_9PSEU</name>
<organism evidence="5 6">
    <name type="scientific">Amycolatopsis rubida</name>
    <dbReference type="NCBI Taxonomy" id="112413"/>
    <lineage>
        <taxon>Bacteria</taxon>
        <taxon>Bacillati</taxon>
        <taxon>Actinomycetota</taxon>
        <taxon>Actinomycetes</taxon>
        <taxon>Pseudonocardiales</taxon>
        <taxon>Pseudonocardiaceae</taxon>
        <taxon>Amycolatopsis</taxon>
    </lineage>
</organism>
<dbReference type="InterPro" id="IPR041522">
    <property type="entry name" value="CdaR_GGDEF"/>
</dbReference>
<evidence type="ECO:0000256" key="1">
    <source>
        <dbReference type="ARBA" id="ARBA00006754"/>
    </source>
</evidence>
<feature type="domain" description="PucR C-terminal helix-turn-helix" evidence="2">
    <location>
        <begin position="388"/>
        <end position="443"/>
    </location>
</feature>
<comment type="caution">
    <text evidence="5">The sequence shown here is derived from an EMBL/GenBank/DDBJ whole genome shotgun (WGS) entry which is preliminary data.</text>
</comment>
<feature type="domain" description="CdaR GGDEF-like" evidence="4">
    <location>
        <begin position="223"/>
        <end position="332"/>
    </location>
</feature>
<sequence length="456" mass="48454">MAASTRSVVFLKVGIRGRRDTVRETETLGCVGSRARTGRTVLPVTSTTAATLAKVADSVLAELALLCARIVEEISAELPALAPDAQAAELLDSTVRENLVAALGVLGGATEPVDVGAPPVALEFARRLAQRRVPITAMLRAYRLGQAAFQQEMIARIAAEQVEAADVAVAATELSQVAFTYIDKISEEVVEAYQLERDTWLRHRNAARLAKVQAALSGKPVDTADVEKTLGYALSERHVGAVLWCGPELDESARLTTLERHAALLANALGTTPLVVAPDASTVWAWFPASTLDLDAVSAALAGSPDPVRVALGDPASGLAGFRTTHQQARQAEAVAQMTERTQPRPVTAAAQLGPLALVAADPSAVAGWVQSVLGALADDDEGHHRMRETVWAYLSSGSSLMVAAQELHLHKNTIQYRLRKAEQERGRPLSEGRIDVEVALLACRLLGPAVLRPVD</sequence>
<evidence type="ECO:0000313" key="6">
    <source>
        <dbReference type="Proteomes" id="UP000470404"/>
    </source>
</evidence>
<reference evidence="5 6" key="1">
    <citation type="submission" date="2020-01" db="EMBL/GenBank/DDBJ databases">
        <title>Insect and environment-associated Actinomycetes.</title>
        <authorList>
            <person name="Currrie C."/>
            <person name="Chevrette M."/>
            <person name="Carlson C."/>
            <person name="Stubbendieck R."/>
            <person name="Wendt-Pienkowski E."/>
        </authorList>
    </citation>
    <scope>NUCLEOTIDE SEQUENCE [LARGE SCALE GENOMIC DNA]</scope>
    <source>
        <strain evidence="5 6">SID8386</strain>
    </source>
</reference>
<evidence type="ECO:0008006" key="7">
    <source>
        <dbReference type="Google" id="ProtNLM"/>
    </source>
</evidence>
<evidence type="ECO:0000313" key="5">
    <source>
        <dbReference type="EMBL" id="NEC55164.1"/>
    </source>
</evidence>
<accession>A0ABX0BJW1</accession>
<dbReference type="PANTHER" id="PTHR33744">
    <property type="entry name" value="CARBOHYDRATE DIACID REGULATOR"/>
    <property type="match status" value="1"/>
</dbReference>
<evidence type="ECO:0000259" key="2">
    <source>
        <dbReference type="Pfam" id="PF13556"/>
    </source>
</evidence>
<dbReference type="Pfam" id="PF13556">
    <property type="entry name" value="HTH_30"/>
    <property type="match status" value="1"/>
</dbReference>
<evidence type="ECO:0000259" key="4">
    <source>
        <dbReference type="Pfam" id="PF17853"/>
    </source>
</evidence>
<dbReference type="InterPro" id="IPR025736">
    <property type="entry name" value="PucR_C-HTH_dom"/>
</dbReference>
<protein>
    <recommendedName>
        <fullName evidence="7">PucR family transcriptional regulator</fullName>
    </recommendedName>
</protein>
<dbReference type="Pfam" id="PF17853">
    <property type="entry name" value="GGDEF_2"/>
    <property type="match status" value="1"/>
</dbReference>
<dbReference type="EMBL" id="JAAGNC010000039">
    <property type="protein sequence ID" value="NEC55164.1"/>
    <property type="molecule type" value="Genomic_DNA"/>
</dbReference>
<dbReference type="InterPro" id="IPR042070">
    <property type="entry name" value="PucR_C-HTH_sf"/>
</dbReference>
<evidence type="ECO:0000259" key="3">
    <source>
        <dbReference type="Pfam" id="PF14361"/>
    </source>
</evidence>
<gene>
    <name evidence="5" type="ORF">G3I59_06020</name>
</gene>
<keyword evidence="6" id="KW-1185">Reference proteome</keyword>
<dbReference type="PANTHER" id="PTHR33744:SF1">
    <property type="entry name" value="DNA-BINDING TRANSCRIPTIONAL ACTIVATOR ADER"/>
    <property type="match status" value="1"/>
</dbReference>
<dbReference type="Pfam" id="PF14361">
    <property type="entry name" value="RsbRD_N"/>
    <property type="match status" value="1"/>
</dbReference>
<feature type="domain" description="RsbT co-antagonist protein RsbRD N-terminal" evidence="3">
    <location>
        <begin position="66"/>
        <end position="208"/>
    </location>
</feature>
<dbReference type="InterPro" id="IPR025751">
    <property type="entry name" value="RsbRD_N_dom"/>
</dbReference>
<dbReference type="Proteomes" id="UP000470404">
    <property type="component" value="Unassembled WGS sequence"/>
</dbReference>